<evidence type="ECO:0000256" key="7">
    <source>
        <dbReference type="RuleBase" id="RU000642"/>
    </source>
</evidence>
<dbReference type="PROSITE" id="PS01126">
    <property type="entry name" value="EF_TS_1"/>
    <property type="match status" value="1"/>
</dbReference>
<dbReference type="SUPFAM" id="SSF54713">
    <property type="entry name" value="Elongation factor Ts (EF-Ts), dimerisation domain"/>
    <property type="match status" value="2"/>
</dbReference>
<reference evidence="10" key="2">
    <citation type="submission" date="2021-04" db="EMBL/GenBank/DDBJ databases">
        <authorList>
            <person name="Gilroy R."/>
        </authorList>
    </citation>
    <scope>NUCLEOTIDE SEQUENCE</scope>
    <source>
        <strain evidence="10">CHK193-4272</strain>
    </source>
</reference>
<dbReference type="AlphaFoldDB" id="A0A9D1TH36"/>
<gene>
    <name evidence="6 10" type="primary">tsf</name>
    <name evidence="10" type="ORF">H9746_01100</name>
</gene>
<dbReference type="InterPro" id="IPR036402">
    <property type="entry name" value="EF-Ts_dimer_sf"/>
</dbReference>
<dbReference type="PROSITE" id="PS01127">
    <property type="entry name" value="EF_TS_2"/>
    <property type="match status" value="1"/>
</dbReference>
<dbReference type="GO" id="GO:0003746">
    <property type="term" value="F:translation elongation factor activity"/>
    <property type="evidence" value="ECO:0007669"/>
    <property type="project" value="UniProtKB-UniRule"/>
</dbReference>
<dbReference type="Gene3D" id="3.30.479.20">
    <property type="entry name" value="Elongation factor Ts, dimerisation domain"/>
    <property type="match status" value="2"/>
</dbReference>
<accession>A0A9D1TH36</accession>
<dbReference type="Gene3D" id="1.10.286.20">
    <property type="match status" value="1"/>
</dbReference>
<dbReference type="EMBL" id="DXIE01000008">
    <property type="protein sequence ID" value="HIV61438.1"/>
    <property type="molecule type" value="Genomic_DNA"/>
</dbReference>
<dbReference type="Proteomes" id="UP000886808">
    <property type="component" value="Unassembled WGS sequence"/>
</dbReference>
<feature type="region of interest" description="Involved in Mg(2+) ion dislocation from EF-Tu" evidence="6">
    <location>
        <begin position="81"/>
        <end position="84"/>
    </location>
</feature>
<evidence type="ECO:0000259" key="9">
    <source>
        <dbReference type="Pfam" id="PF00889"/>
    </source>
</evidence>
<evidence type="ECO:0000256" key="6">
    <source>
        <dbReference type="HAMAP-Rule" id="MF_00050"/>
    </source>
</evidence>
<dbReference type="SUPFAM" id="SSF46934">
    <property type="entry name" value="UBA-like"/>
    <property type="match status" value="1"/>
</dbReference>
<comment type="subcellular location">
    <subcellularLocation>
        <location evidence="6 8">Cytoplasm</location>
    </subcellularLocation>
</comment>
<reference evidence="10" key="1">
    <citation type="journal article" date="2021" name="PeerJ">
        <title>Extensive microbial diversity within the chicken gut microbiome revealed by metagenomics and culture.</title>
        <authorList>
            <person name="Gilroy R."/>
            <person name="Ravi A."/>
            <person name="Getino M."/>
            <person name="Pursley I."/>
            <person name="Horton D.L."/>
            <person name="Alikhan N.F."/>
            <person name="Baker D."/>
            <person name="Gharbi K."/>
            <person name="Hall N."/>
            <person name="Watson M."/>
            <person name="Adriaenssens E.M."/>
            <person name="Foster-Nyarko E."/>
            <person name="Jarju S."/>
            <person name="Secka A."/>
            <person name="Antonio M."/>
            <person name="Oren A."/>
            <person name="Chaudhuri R.R."/>
            <person name="La Ragione R."/>
            <person name="Hildebrand F."/>
            <person name="Pallen M.J."/>
        </authorList>
    </citation>
    <scope>NUCLEOTIDE SEQUENCE</scope>
    <source>
        <strain evidence="10">CHK193-4272</strain>
    </source>
</reference>
<dbReference type="CDD" id="cd14275">
    <property type="entry name" value="UBA_EF-Ts"/>
    <property type="match status" value="1"/>
</dbReference>
<dbReference type="Pfam" id="PF00889">
    <property type="entry name" value="EF_TS"/>
    <property type="match status" value="1"/>
</dbReference>
<dbReference type="PANTHER" id="PTHR11741:SF0">
    <property type="entry name" value="ELONGATION FACTOR TS, MITOCHONDRIAL"/>
    <property type="match status" value="1"/>
</dbReference>
<evidence type="ECO:0000313" key="11">
    <source>
        <dbReference type="Proteomes" id="UP000886808"/>
    </source>
</evidence>
<evidence type="ECO:0000313" key="10">
    <source>
        <dbReference type="EMBL" id="HIV61438.1"/>
    </source>
</evidence>
<comment type="similarity">
    <text evidence="1 6 7">Belongs to the EF-Ts family.</text>
</comment>
<dbReference type="InterPro" id="IPR009060">
    <property type="entry name" value="UBA-like_sf"/>
</dbReference>
<dbReference type="PANTHER" id="PTHR11741">
    <property type="entry name" value="ELONGATION FACTOR TS"/>
    <property type="match status" value="1"/>
</dbReference>
<proteinExistence type="inferred from homology"/>
<organism evidence="10 11">
    <name type="scientific">Candidatus Butyricicoccus avistercoris</name>
    <dbReference type="NCBI Taxonomy" id="2838518"/>
    <lineage>
        <taxon>Bacteria</taxon>
        <taxon>Bacillati</taxon>
        <taxon>Bacillota</taxon>
        <taxon>Clostridia</taxon>
        <taxon>Eubacteriales</taxon>
        <taxon>Butyricicoccaceae</taxon>
        <taxon>Butyricicoccus</taxon>
    </lineage>
</organism>
<dbReference type="NCBIfam" id="TIGR00116">
    <property type="entry name" value="tsf"/>
    <property type="match status" value="1"/>
</dbReference>
<dbReference type="HAMAP" id="MF_00050">
    <property type="entry name" value="EF_Ts"/>
    <property type="match status" value="1"/>
</dbReference>
<keyword evidence="4 6" id="KW-0648">Protein biosynthesis</keyword>
<keyword evidence="6" id="KW-0963">Cytoplasm</keyword>
<keyword evidence="3 6" id="KW-0251">Elongation factor</keyword>
<dbReference type="FunFam" id="1.10.8.10:FF:000001">
    <property type="entry name" value="Elongation factor Ts"/>
    <property type="match status" value="1"/>
</dbReference>
<sequence>MAFTAADVKKLREMTSVGMMDCKKALTEADGDFDKAIEILREKGLAKAAKKADRIAAEGMVCAKVCDECGIGAIIEVNSETDFVAKNADFQKFVNDLAAVVIKSNPADVEALKACDMDGMTVEAALQEKILTIGENIQIRRFARYDANTVNVAYNHMGGVIGVLVALEVSENLKGNATVLALGKDIGMQAAAMNPSFMDKSDVDEATLSKEREILLAQALEENKTAAKPKPEQIIHKMVDGRIGKYYEENCLLQQAFVKENKVSVEQHIAAVAKELGGEIKLASYTRFEKGEGIEKKVDDFAAEVASMANGK</sequence>
<name>A0A9D1TH36_9FIRM</name>
<feature type="domain" description="Translation elongation factor EFTs/EF1B dimerisation" evidence="9">
    <location>
        <begin position="72"/>
        <end position="292"/>
    </location>
</feature>
<evidence type="ECO:0000256" key="8">
    <source>
        <dbReference type="RuleBase" id="RU000643"/>
    </source>
</evidence>
<evidence type="ECO:0000256" key="2">
    <source>
        <dbReference type="ARBA" id="ARBA00016956"/>
    </source>
</evidence>
<protein>
    <recommendedName>
        <fullName evidence="2 6">Elongation factor Ts</fullName>
        <shortName evidence="6">EF-Ts</shortName>
    </recommendedName>
</protein>
<comment type="caution">
    <text evidence="10">The sequence shown here is derived from an EMBL/GenBank/DDBJ whole genome shotgun (WGS) entry which is preliminary data.</text>
</comment>
<dbReference type="InterPro" id="IPR018101">
    <property type="entry name" value="Transl_elong_Ts_CS"/>
</dbReference>
<dbReference type="InterPro" id="IPR014039">
    <property type="entry name" value="Transl_elong_EFTs/EF1B_dimer"/>
</dbReference>
<comment type="function">
    <text evidence="5 6 7">Associates with the EF-Tu.GDP complex and induces the exchange of GDP to GTP. It remains bound to the aminoacyl-tRNA.EF-Tu.GTP complex up to the GTP hydrolysis stage on the ribosome.</text>
</comment>
<dbReference type="Gene3D" id="1.10.8.10">
    <property type="entry name" value="DNA helicase RuvA subunit, C-terminal domain"/>
    <property type="match status" value="1"/>
</dbReference>
<evidence type="ECO:0000256" key="4">
    <source>
        <dbReference type="ARBA" id="ARBA00022917"/>
    </source>
</evidence>
<evidence type="ECO:0000256" key="1">
    <source>
        <dbReference type="ARBA" id="ARBA00005532"/>
    </source>
</evidence>
<dbReference type="InterPro" id="IPR001816">
    <property type="entry name" value="Transl_elong_EFTs/EF1B"/>
</dbReference>
<dbReference type="GO" id="GO:0005737">
    <property type="term" value="C:cytoplasm"/>
    <property type="evidence" value="ECO:0007669"/>
    <property type="project" value="UniProtKB-SubCell"/>
</dbReference>
<evidence type="ECO:0000256" key="3">
    <source>
        <dbReference type="ARBA" id="ARBA00022768"/>
    </source>
</evidence>
<dbReference type="FunFam" id="1.10.286.20:FF:000001">
    <property type="entry name" value="Elongation factor Ts"/>
    <property type="match status" value="1"/>
</dbReference>
<evidence type="ECO:0000256" key="5">
    <source>
        <dbReference type="ARBA" id="ARBA00025453"/>
    </source>
</evidence>